<accession>M1VZD2</accession>
<dbReference type="Proteomes" id="UP000016801">
    <property type="component" value="Unassembled WGS sequence"/>
</dbReference>
<dbReference type="OrthoDB" id="4961446at2759"/>
<protein>
    <recommendedName>
        <fullName evidence="6">HAT C-terminal dimerisation domain-containing protein</fullName>
    </recommendedName>
</protein>
<reference evidence="7 8" key="1">
    <citation type="journal article" date="2013" name="PLoS Genet.">
        <title>Plant-symbiotic fungi as chemical engineers: Multi-genome analysis of the Clavicipitaceae reveals dynamics of alkaloid loci.</title>
        <authorList>
            <person name="Schardl C.L."/>
            <person name="Young C.A."/>
            <person name="Hesse U."/>
            <person name="Amyotte S.G."/>
            <person name="Andreeva K."/>
            <person name="Calie P.J."/>
            <person name="Fleetwood D.J."/>
            <person name="Haws D.C."/>
            <person name="Moore N."/>
            <person name="Oeser B."/>
            <person name="Panaccione D.G."/>
            <person name="Schweri K.K."/>
            <person name="Voisey C.R."/>
            <person name="Farman M.L."/>
            <person name="Jaromczyk J.W."/>
            <person name="Roe B.A."/>
            <person name="O'Sullivan D.M."/>
            <person name="Scott B."/>
            <person name="Tudzynski P."/>
            <person name="An Z."/>
            <person name="Arnaoudova E.G."/>
            <person name="Bullock C.T."/>
            <person name="Charlton N.D."/>
            <person name="Chen L."/>
            <person name="Cox M."/>
            <person name="Dinkins R.D."/>
            <person name="Florea S."/>
            <person name="Glenn A.E."/>
            <person name="Gordon A."/>
            <person name="Gueldener U."/>
            <person name="Harris D.R."/>
            <person name="Hollin W."/>
            <person name="Jaromczyk J."/>
            <person name="Johnson R.D."/>
            <person name="Khan A.K."/>
            <person name="Leistner E."/>
            <person name="Leuchtmann A."/>
            <person name="Li C."/>
            <person name="Liu J."/>
            <person name="Liu J."/>
            <person name="Liu M."/>
            <person name="Mace W."/>
            <person name="Machado C."/>
            <person name="Nagabhyru P."/>
            <person name="Pan J."/>
            <person name="Schmid J."/>
            <person name="Sugawara K."/>
            <person name="Steiner U."/>
            <person name="Takach J.E."/>
            <person name="Tanaka E."/>
            <person name="Webb J.S."/>
            <person name="Wilson E.V."/>
            <person name="Wiseman J.L."/>
            <person name="Yoshida R."/>
            <person name="Zeng Z."/>
        </authorList>
    </citation>
    <scope>NUCLEOTIDE SEQUENCE [LARGE SCALE GENOMIC DNA]</scope>
    <source>
        <strain evidence="7 8">20.1</strain>
    </source>
</reference>
<evidence type="ECO:0000313" key="8">
    <source>
        <dbReference type="Proteomes" id="UP000016801"/>
    </source>
</evidence>
<dbReference type="PANTHER" id="PTHR46481:SF10">
    <property type="entry name" value="ZINC FINGER BED DOMAIN-CONTAINING PROTEIN 39"/>
    <property type="match status" value="1"/>
</dbReference>
<evidence type="ECO:0000256" key="4">
    <source>
        <dbReference type="ARBA" id="ARBA00022833"/>
    </source>
</evidence>
<dbReference type="PANTHER" id="PTHR46481">
    <property type="entry name" value="ZINC FINGER BED DOMAIN-CONTAINING PROTEIN 4"/>
    <property type="match status" value="1"/>
</dbReference>
<dbReference type="InterPro" id="IPR008906">
    <property type="entry name" value="HATC_C_dom"/>
</dbReference>
<keyword evidence="4" id="KW-0862">Zinc</keyword>
<dbReference type="Pfam" id="PF05699">
    <property type="entry name" value="Dimer_Tnp_hAT"/>
    <property type="match status" value="1"/>
</dbReference>
<dbReference type="GO" id="GO:0046983">
    <property type="term" value="F:protein dimerization activity"/>
    <property type="evidence" value="ECO:0007669"/>
    <property type="project" value="InterPro"/>
</dbReference>
<keyword evidence="2" id="KW-0479">Metal-binding</keyword>
<dbReference type="AlphaFoldDB" id="M1VZD2"/>
<feature type="domain" description="HAT C-terminal dimerisation" evidence="6">
    <location>
        <begin position="138"/>
        <end position="203"/>
    </location>
</feature>
<evidence type="ECO:0000313" key="7">
    <source>
        <dbReference type="EMBL" id="CCE34842.1"/>
    </source>
</evidence>
<keyword evidence="3" id="KW-0863">Zinc-finger</keyword>
<name>M1VZD2_CLAP2</name>
<dbReference type="InterPro" id="IPR012337">
    <property type="entry name" value="RNaseH-like_sf"/>
</dbReference>
<proteinExistence type="predicted"/>
<gene>
    <name evidence="7" type="ORF">CPUR_08781</name>
</gene>
<dbReference type="VEuPathDB" id="FungiDB:CPUR_08781"/>
<evidence type="ECO:0000256" key="3">
    <source>
        <dbReference type="ARBA" id="ARBA00022771"/>
    </source>
</evidence>
<evidence type="ECO:0000256" key="2">
    <source>
        <dbReference type="ARBA" id="ARBA00022723"/>
    </source>
</evidence>
<dbReference type="InterPro" id="IPR052035">
    <property type="entry name" value="ZnF_BED_domain_contain"/>
</dbReference>
<keyword evidence="8" id="KW-1185">Reference proteome</keyword>
<keyword evidence="5" id="KW-0539">Nucleus</keyword>
<sequence length="221" mass="24774">MIGWSKLDKYYGLLDDSPLYATAVLLNPCLGGITFLEKRWSTPAQKIWLQEAKSNVSSYWKRWYRDSAANVTVPAAEVSIAFPNSYSTPKTASTNRAIDPNFVKWLNVCKPSSAPRPPPELERYYALSKERLQGAGDDPILWWMANRVEFPTLSQMALDTLAIPAMAADCERAFSAAKLTLTSQRHAMLPKTLEKVQCVRNWVQRGAITMGDLLWSAPSKS</sequence>
<dbReference type="eggNOG" id="KOG1121">
    <property type="taxonomic scope" value="Eukaryota"/>
</dbReference>
<dbReference type="HOGENOM" id="CLU_009123_4_8_1"/>
<evidence type="ECO:0000259" key="6">
    <source>
        <dbReference type="Pfam" id="PF05699"/>
    </source>
</evidence>
<comment type="caution">
    <text evidence="7">The sequence shown here is derived from an EMBL/GenBank/DDBJ whole genome shotgun (WGS) entry which is preliminary data.</text>
</comment>
<comment type="subcellular location">
    <subcellularLocation>
        <location evidence="1">Nucleus</location>
    </subcellularLocation>
</comment>
<evidence type="ECO:0000256" key="1">
    <source>
        <dbReference type="ARBA" id="ARBA00004123"/>
    </source>
</evidence>
<dbReference type="GO" id="GO:0005634">
    <property type="term" value="C:nucleus"/>
    <property type="evidence" value="ECO:0007669"/>
    <property type="project" value="UniProtKB-SubCell"/>
</dbReference>
<dbReference type="EMBL" id="CAGA01000130">
    <property type="protein sequence ID" value="CCE34842.1"/>
    <property type="molecule type" value="Genomic_DNA"/>
</dbReference>
<dbReference type="GO" id="GO:0008270">
    <property type="term" value="F:zinc ion binding"/>
    <property type="evidence" value="ECO:0007669"/>
    <property type="project" value="UniProtKB-KW"/>
</dbReference>
<organism evidence="7 8">
    <name type="scientific">Claviceps purpurea (strain 20.1)</name>
    <name type="common">Ergot fungus</name>
    <name type="synonym">Sphacelia segetum</name>
    <dbReference type="NCBI Taxonomy" id="1111077"/>
    <lineage>
        <taxon>Eukaryota</taxon>
        <taxon>Fungi</taxon>
        <taxon>Dikarya</taxon>
        <taxon>Ascomycota</taxon>
        <taxon>Pezizomycotina</taxon>
        <taxon>Sordariomycetes</taxon>
        <taxon>Hypocreomycetidae</taxon>
        <taxon>Hypocreales</taxon>
        <taxon>Clavicipitaceae</taxon>
        <taxon>Claviceps</taxon>
    </lineage>
</organism>
<dbReference type="SUPFAM" id="SSF53098">
    <property type="entry name" value="Ribonuclease H-like"/>
    <property type="match status" value="1"/>
</dbReference>
<evidence type="ECO:0000256" key="5">
    <source>
        <dbReference type="ARBA" id="ARBA00023242"/>
    </source>
</evidence>